<gene>
    <name evidence="3" type="ORF">KY290_024365</name>
</gene>
<evidence type="ECO:0000313" key="3">
    <source>
        <dbReference type="EMBL" id="KAH0754095.1"/>
    </source>
</evidence>
<keyword evidence="2" id="KW-0472">Membrane</keyword>
<keyword evidence="4" id="KW-1185">Reference proteome</keyword>
<organism evidence="3 4">
    <name type="scientific">Solanum tuberosum</name>
    <name type="common">Potato</name>
    <dbReference type="NCBI Taxonomy" id="4113"/>
    <lineage>
        <taxon>Eukaryota</taxon>
        <taxon>Viridiplantae</taxon>
        <taxon>Streptophyta</taxon>
        <taxon>Embryophyta</taxon>
        <taxon>Tracheophyta</taxon>
        <taxon>Spermatophyta</taxon>
        <taxon>Magnoliopsida</taxon>
        <taxon>eudicotyledons</taxon>
        <taxon>Gunneridae</taxon>
        <taxon>Pentapetalae</taxon>
        <taxon>asterids</taxon>
        <taxon>lamiids</taxon>
        <taxon>Solanales</taxon>
        <taxon>Solanaceae</taxon>
        <taxon>Solanoideae</taxon>
        <taxon>Solaneae</taxon>
        <taxon>Solanum</taxon>
    </lineage>
</organism>
<comment type="similarity">
    <text evidence="1">Belongs to the major facilitator superfamily. Phosphate:H(+) symporter (TC 2.A.1.9) family.</text>
</comment>
<keyword evidence="2" id="KW-0812">Transmembrane</keyword>
<accession>A0ABQ7UQH0</accession>
<dbReference type="Gene3D" id="1.20.1250.20">
    <property type="entry name" value="MFS general substrate transporter like domains"/>
    <property type="match status" value="1"/>
</dbReference>
<evidence type="ECO:0000256" key="2">
    <source>
        <dbReference type="SAM" id="Phobius"/>
    </source>
</evidence>
<evidence type="ECO:0000256" key="1">
    <source>
        <dbReference type="ARBA" id="ARBA00044504"/>
    </source>
</evidence>
<dbReference type="InterPro" id="IPR036259">
    <property type="entry name" value="MFS_trans_sf"/>
</dbReference>
<reference evidence="3 4" key="1">
    <citation type="journal article" date="2021" name="bioRxiv">
        <title>Chromosome-scale and haplotype-resolved genome assembly of a tetraploid potato cultivar.</title>
        <authorList>
            <person name="Sun H."/>
            <person name="Jiao W.-B."/>
            <person name="Krause K."/>
            <person name="Campoy J.A."/>
            <person name="Goel M."/>
            <person name="Folz-Donahue K."/>
            <person name="Kukat C."/>
            <person name="Huettel B."/>
            <person name="Schneeberger K."/>
        </authorList>
    </citation>
    <scope>NUCLEOTIDE SEQUENCE [LARGE SCALE GENOMIC DNA]</scope>
    <source>
        <strain evidence="3">SolTubOtavaFocal</strain>
        <tissue evidence="3">Leaves</tissue>
    </source>
</reference>
<feature type="transmembrane region" description="Helical" evidence="2">
    <location>
        <begin position="12"/>
        <end position="32"/>
    </location>
</feature>
<sequence>MSVADGTTILELWAAFSNGLAIVGAIIADSYLGRFRVVAFGSISTLIVTEQIDGGFQEPAAGVVQTNAQQTELEALKLKDLKAKIIFFKPLIKKYQGNARAKLAELQTVRAGRVGASVLLTHYDNCQQDADSLRERLEDVIIVEKIMRSMLPKFNFVIYSIEESKVLDTLSLDELQISLMVHEQKIVQHDVEEQKLQVTTTSKDSERRRSKWKGRNLEKTEEEITKRMVSIIVINDTHPMGSQDVTKEEEDYLLMVSQSLEEYHKSVWYLDMVCSNHLSGEKSAFSELDETFRTTVKFGDLHALLSKGKRR</sequence>
<comment type="caution">
    <text evidence="3">The sequence shown here is derived from an EMBL/GenBank/DDBJ whole genome shotgun (WGS) entry which is preliminary data.</text>
</comment>
<dbReference type="Proteomes" id="UP000826656">
    <property type="component" value="Unassembled WGS sequence"/>
</dbReference>
<evidence type="ECO:0000313" key="4">
    <source>
        <dbReference type="Proteomes" id="UP000826656"/>
    </source>
</evidence>
<dbReference type="EMBL" id="JAIVGD010000018">
    <property type="protein sequence ID" value="KAH0754095.1"/>
    <property type="molecule type" value="Genomic_DNA"/>
</dbReference>
<keyword evidence="2" id="KW-1133">Transmembrane helix</keyword>
<name>A0ABQ7UQH0_SOLTU</name>
<protein>
    <submittedName>
        <fullName evidence="3">Uncharacterized protein</fullName>
    </submittedName>
</protein>
<proteinExistence type="inferred from homology"/>